<sequence length="248" mass="26845">MSTCKVCEQDLTIELDPEDFDEATSSFAGGSSTTVPDDLQLSCGCHFHWQCLLDESPKIFPTLTCPSCNNRLSTSQPPQVLTRYHNEGGVQDNLDIFPLIEEEAYLSANLSARPARAYLTMCAEGDVGGIVELLQAIEEDPDEGDMSPAELLRYQDALDGNNSGLHVAIEKNQQEAVWLLLWLASELPSSAFPDEVSRAANVMGAGRETARGPDLRGLRDEEGKNAEDVARTMGSTWAGLLGAGVLEP</sequence>
<reference evidence="1" key="1">
    <citation type="submission" date="2019-07" db="EMBL/GenBank/DDBJ databases">
        <title>Hyphodiscus hymeniophilus genome sequencing and assembly.</title>
        <authorList>
            <person name="Kramer G."/>
            <person name="Nodwell J."/>
        </authorList>
    </citation>
    <scope>NUCLEOTIDE SEQUENCE</scope>
    <source>
        <strain evidence="1">ATCC 34498</strain>
    </source>
</reference>
<name>A0A9P7B0S0_9HELO</name>
<gene>
    <name evidence="1" type="ORF">D0Z07_1122</name>
</gene>
<accession>A0A9P7B0S0</accession>
<dbReference type="Proteomes" id="UP000785200">
    <property type="component" value="Unassembled WGS sequence"/>
</dbReference>
<keyword evidence="2" id="KW-1185">Reference proteome</keyword>
<comment type="caution">
    <text evidence="1">The sequence shown here is derived from an EMBL/GenBank/DDBJ whole genome shotgun (WGS) entry which is preliminary data.</text>
</comment>
<dbReference type="EMBL" id="VNKQ01000003">
    <property type="protein sequence ID" value="KAG0652364.1"/>
    <property type="molecule type" value="Genomic_DNA"/>
</dbReference>
<dbReference type="OrthoDB" id="46529at2759"/>
<protein>
    <submittedName>
        <fullName evidence="1">Uncharacterized protein</fullName>
    </submittedName>
</protein>
<evidence type="ECO:0000313" key="1">
    <source>
        <dbReference type="EMBL" id="KAG0652364.1"/>
    </source>
</evidence>
<evidence type="ECO:0000313" key="2">
    <source>
        <dbReference type="Proteomes" id="UP000785200"/>
    </source>
</evidence>
<organism evidence="1 2">
    <name type="scientific">Hyphodiscus hymeniophilus</name>
    <dbReference type="NCBI Taxonomy" id="353542"/>
    <lineage>
        <taxon>Eukaryota</taxon>
        <taxon>Fungi</taxon>
        <taxon>Dikarya</taxon>
        <taxon>Ascomycota</taxon>
        <taxon>Pezizomycotina</taxon>
        <taxon>Leotiomycetes</taxon>
        <taxon>Helotiales</taxon>
        <taxon>Hyphodiscaceae</taxon>
        <taxon>Hyphodiscus</taxon>
    </lineage>
</organism>
<proteinExistence type="predicted"/>
<dbReference type="AlphaFoldDB" id="A0A9P7B0S0"/>